<dbReference type="Gene3D" id="3.90.550.10">
    <property type="entry name" value="Spore Coat Polysaccharide Biosynthesis Protein SpsA, Chain A"/>
    <property type="match status" value="1"/>
</dbReference>
<dbReference type="Pfam" id="PF13632">
    <property type="entry name" value="Glyco_trans_2_3"/>
    <property type="match status" value="1"/>
</dbReference>
<dbReference type="AlphaFoldDB" id="A0ABD3US64"/>
<evidence type="ECO:0000313" key="3">
    <source>
        <dbReference type="EMBL" id="KAL3852336.1"/>
    </source>
</evidence>
<keyword evidence="1" id="KW-0812">Transmembrane</keyword>
<feature type="transmembrane region" description="Helical" evidence="1">
    <location>
        <begin position="37"/>
        <end position="67"/>
    </location>
</feature>
<evidence type="ECO:0000313" key="4">
    <source>
        <dbReference type="Proteomes" id="UP001634394"/>
    </source>
</evidence>
<dbReference type="InterPro" id="IPR027389">
    <property type="entry name" value="B_mannosylTrfase_Bre-3/Egh"/>
</dbReference>
<dbReference type="PANTHER" id="PTHR16779:SF1">
    <property type="entry name" value="BETA-1,4-MANNOSYLTRANSFERASE EGH"/>
    <property type="match status" value="1"/>
</dbReference>
<name>A0ABD3US64_SINWO</name>
<feature type="transmembrane region" description="Helical" evidence="1">
    <location>
        <begin position="331"/>
        <end position="355"/>
    </location>
</feature>
<feature type="transmembrane region" description="Helical" evidence="1">
    <location>
        <begin position="406"/>
        <end position="429"/>
    </location>
</feature>
<evidence type="ECO:0000259" key="2">
    <source>
        <dbReference type="Pfam" id="PF13632"/>
    </source>
</evidence>
<comment type="caution">
    <text evidence="3">The sequence shown here is derived from an EMBL/GenBank/DDBJ whole genome shotgun (WGS) entry which is preliminary data.</text>
</comment>
<evidence type="ECO:0000256" key="1">
    <source>
        <dbReference type="SAM" id="Phobius"/>
    </source>
</evidence>
<keyword evidence="1" id="KW-0472">Membrane</keyword>
<accession>A0ABD3US64</accession>
<feature type="domain" description="Glycosyltransferase 2-like" evidence="2">
    <location>
        <begin position="174"/>
        <end position="365"/>
    </location>
</feature>
<dbReference type="EMBL" id="JBJQND010000015">
    <property type="protein sequence ID" value="KAL3852336.1"/>
    <property type="molecule type" value="Genomic_DNA"/>
</dbReference>
<sequence length="460" mass="51841">MHHYTTISLMMLFILMVVLANVYFGNYDIDAEVEYGIILASVLYVIVLIPFMALPIAVGNAIGIVCFNPFEEVQRQGINFEALPRICFRVVTKGIYRKLILSNLLKNRGTCIKSGLRNFLFEVVADVYIPGIDDLCRQFTVPNSYKTKHGTLFKARALNYCLEPGVSDLADEEWVVHLDEETILTPSSIYGIIKFIKDGKADIGQGAISYANGEVLNWFTTLADSIRVAFDYGLFRFQLDVCHRPLFGLKGSYIVIKQGVEKEVGLDFGPRGSIAEDCYFGLLAWKKGYKFGFVLGEMQEKSPFTCMDYIRQRRRWFVGQMFTALSGEIPLYCKLCLILSLSCNILMPLSISNIFLNTLFPLAKPNIMQILTGLLGGIFTFLYGFGAYKSLHVRCWSMSKLTLTCIASFVLVMPLSACMDSIATCWGLLNLNSDQFYLIQKETQKFKRSRSHGTGTITFS</sequence>
<organism evidence="3 4">
    <name type="scientific">Sinanodonta woodiana</name>
    <name type="common">Chinese pond mussel</name>
    <name type="synonym">Anodonta woodiana</name>
    <dbReference type="NCBI Taxonomy" id="1069815"/>
    <lineage>
        <taxon>Eukaryota</taxon>
        <taxon>Metazoa</taxon>
        <taxon>Spiralia</taxon>
        <taxon>Lophotrochozoa</taxon>
        <taxon>Mollusca</taxon>
        <taxon>Bivalvia</taxon>
        <taxon>Autobranchia</taxon>
        <taxon>Heteroconchia</taxon>
        <taxon>Palaeoheterodonta</taxon>
        <taxon>Unionida</taxon>
        <taxon>Unionoidea</taxon>
        <taxon>Unionidae</taxon>
        <taxon>Unioninae</taxon>
        <taxon>Sinanodonta</taxon>
    </lineage>
</organism>
<dbReference type="Proteomes" id="UP001634394">
    <property type="component" value="Unassembled WGS sequence"/>
</dbReference>
<keyword evidence="4" id="KW-1185">Reference proteome</keyword>
<dbReference type="SUPFAM" id="SSF53448">
    <property type="entry name" value="Nucleotide-diphospho-sugar transferases"/>
    <property type="match status" value="1"/>
</dbReference>
<keyword evidence="1" id="KW-1133">Transmembrane helix</keyword>
<dbReference type="InterPro" id="IPR029044">
    <property type="entry name" value="Nucleotide-diphossugar_trans"/>
</dbReference>
<dbReference type="PANTHER" id="PTHR16779">
    <property type="entry name" value="BETA-1,4-MANNOSYLTRANSFERASE EGH"/>
    <property type="match status" value="1"/>
</dbReference>
<gene>
    <name evidence="3" type="ORF">ACJMK2_015993</name>
</gene>
<reference evidence="3 4" key="1">
    <citation type="submission" date="2024-11" db="EMBL/GenBank/DDBJ databases">
        <title>Chromosome-level genome assembly of the freshwater bivalve Anodonta woodiana.</title>
        <authorList>
            <person name="Chen X."/>
        </authorList>
    </citation>
    <scope>NUCLEOTIDE SEQUENCE [LARGE SCALE GENOMIC DNA]</scope>
    <source>
        <strain evidence="3">MN2024</strain>
        <tissue evidence="3">Gills</tissue>
    </source>
</reference>
<feature type="transmembrane region" description="Helical" evidence="1">
    <location>
        <begin position="367"/>
        <end position="385"/>
    </location>
</feature>
<dbReference type="InterPro" id="IPR001173">
    <property type="entry name" value="Glyco_trans_2-like"/>
</dbReference>
<protein>
    <recommendedName>
        <fullName evidence="2">Glycosyltransferase 2-like domain-containing protein</fullName>
    </recommendedName>
</protein>
<proteinExistence type="predicted"/>
<feature type="transmembrane region" description="Helical" evidence="1">
    <location>
        <begin position="7"/>
        <end position="25"/>
    </location>
</feature>